<dbReference type="GO" id="GO:0009927">
    <property type="term" value="F:histidine phosphotransfer kinase activity"/>
    <property type="evidence" value="ECO:0007669"/>
    <property type="project" value="TreeGrafter"/>
</dbReference>
<dbReference type="SMART" id="SM00387">
    <property type="entry name" value="HATPase_c"/>
    <property type="match status" value="1"/>
</dbReference>
<dbReference type="SUPFAM" id="SSF52172">
    <property type="entry name" value="CheY-like"/>
    <property type="match status" value="1"/>
</dbReference>
<dbReference type="EC" id="2.7.13.3" evidence="3"/>
<keyword evidence="6" id="KW-0418">Kinase</keyword>
<feature type="domain" description="Response regulatory" evidence="10">
    <location>
        <begin position="9"/>
        <end position="123"/>
    </location>
</feature>
<dbReference type="CDD" id="cd00082">
    <property type="entry name" value="HisKA"/>
    <property type="match status" value="1"/>
</dbReference>
<evidence type="ECO:0000259" key="10">
    <source>
        <dbReference type="PROSITE" id="PS50110"/>
    </source>
</evidence>
<evidence type="ECO:0000256" key="3">
    <source>
        <dbReference type="ARBA" id="ARBA00012438"/>
    </source>
</evidence>
<evidence type="ECO:0000256" key="6">
    <source>
        <dbReference type="ARBA" id="ARBA00022777"/>
    </source>
</evidence>
<feature type="coiled-coil region" evidence="8">
    <location>
        <begin position="146"/>
        <end position="173"/>
    </location>
</feature>
<dbReference type="SUPFAM" id="SSF55874">
    <property type="entry name" value="ATPase domain of HSP90 chaperone/DNA topoisomerase II/histidine kinase"/>
    <property type="match status" value="1"/>
</dbReference>
<proteinExistence type="predicted"/>
<evidence type="ECO:0000313" key="12">
    <source>
        <dbReference type="Proteomes" id="UP000475582"/>
    </source>
</evidence>
<feature type="domain" description="Histidine kinase" evidence="9">
    <location>
        <begin position="173"/>
        <end position="390"/>
    </location>
</feature>
<dbReference type="OrthoDB" id="9808408at2"/>
<name>A0A6L6PB09_9BURK</name>
<dbReference type="GO" id="GO:0000155">
    <property type="term" value="F:phosphorelay sensor kinase activity"/>
    <property type="evidence" value="ECO:0007669"/>
    <property type="project" value="InterPro"/>
</dbReference>
<sequence length="408" mass="43893">MSEPVSAARIVVVDDQLSHLKALCDILGQHRFDAIGCATGEAALATLRTGNFDVLLTDLVMPGIDGLALIEAARALDPHIACIIMTGEGTVDTAVKAMKIGVMDYVVKPFKAATLLPILDRAIESRRLRVQNVKLEAALRERVEELGFLNTVLDAARKEAERANQEKSTFLSSMSHELRTPLNSILGFAQILASDKFPKGQGDSQRFAQNIVQSGRHLLSLVNEILDLAKIEAGKIPLTIAPVALDAALREAYVIVGPLAQARQVTLAPLPETRLELAADEMRLKQILVNLLSNAVKYNREHGKVSVRCMQHEGHCSVAVSDSGQGLSPAQLASIFLPFSRAGREDNKEEGTGLGLTITQRLVEAMRGTIEVESEPGVGSTFRIDLPLHGAAAPAANTHGSRHASLRP</sequence>
<dbReference type="InterPro" id="IPR004358">
    <property type="entry name" value="Sig_transdc_His_kin-like_C"/>
</dbReference>
<dbReference type="Gene3D" id="3.30.565.10">
    <property type="entry name" value="Histidine kinase-like ATPase, C-terminal domain"/>
    <property type="match status" value="1"/>
</dbReference>
<dbReference type="InterPro" id="IPR011006">
    <property type="entry name" value="CheY-like_superfamily"/>
</dbReference>
<dbReference type="PANTHER" id="PTHR43047">
    <property type="entry name" value="TWO-COMPONENT HISTIDINE PROTEIN KINASE"/>
    <property type="match status" value="1"/>
</dbReference>
<comment type="caution">
    <text evidence="11">The sequence shown here is derived from an EMBL/GenBank/DDBJ whole genome shotgun (WGS) entry which is preliminary data.</text>
</comment>
<evidence type="ECO:0000256" key="4">
    <source>
        <dbReference type="ARBA" id="ARBA00022553"/>
    </source>
</evidence>
<dbReference type="InterPro" id="IPR036097">
    <property type="entry name" value="HisK_dim/P_sf"/>
</dbReference>
<dbReference type="RefSeq" id="WP_155461591.1">
    <property type="nucleotide sequence ID" value="NZ_WNKY01000001.1"/>
</dbReference>
<dbReference type="InterPro" id="IPR001789">
    <property type="entry name" value="Sig_transdc_resp-reg_receiver"/>
</dbReference>
<dbReference type="InterPro" id="IPR003661">
    <property type="entry name" value="HisK_dim/P_dom"/>
</dbReference>
<dbReference type="Pfam" id="PF00072">
    <property type="entry name" value="Response_reg"/>
    <property type="match status" value="1"/>
</dbReference>
<accession>A0A6L6PB09</accession>
<organism evidence="11 12">
    <name type="scientific">Duganella radicis</name>
    <dbReference type="NCBI Taxonomy" id="551988"/>
    <lineage>
        <taxon>Bacteria</taxon>
        <taxon>Pseudomonadati</taxon>
        <taxon>Pseudomonadota</taxon>
        <taxon>Betaproteobacteria</taxon>
        <taxon>Burkholderiales</taxon>
        <taxon>Oxalobacteraceae</taxon>
        <taxon>Telluria group</taxon>
        <taxon>Duganella</taxon>
    </lineage>
</organism>
<dbReference type="SMART" id="SM00448">
    <property type="entry name" value="REC"/>
    <property type="match status" value="1"/>
</dbReference>
<protein>
    <recommendedName>
        <fullName evidence="3">histidine kinase</fullName>
        <ecNumber evidence="3">2.7.13.3</ecNumber>
    </recommendedName>
</protein>
<dbReference type="Gene3D" id="1.10.287.130">
    <property type="match status" value="1"/>
</dbReference>
<reference evidence="11 12" key="1">
    <citation type="submission" date="2019-11" db="EMBL/GenBank/DDBJ databases">
        <title>Type strains purchased from KCTC, JCM and DSMZ.</title>
        <authorList>
            <person name="Lu H."/>
        </authorList>
    </citation>
    <scope>NUCLEOTIDE SEQUENCE [LARGE SCALE GENOMIC DNA]</scope>
    <source>
        <strain evidence="11 12">KCTC 22382</strain>
    </source>
</reference>
<dbReference type="InterPro" id="IPR005467">
    <property type="entry name" value="His_kinase_dom"/>
</dbReference>
<keyword evidence="5" id="KW-0808">Transferase</keyword>
<evidence type="ECO:0000259" key="9">
    <source>
        <dbReference type="PROSITE" id="PS50109"/>
    </source>
</evidence>
<dbReference type="CDD" id="cd16922">
    <property type="entry name" value="HATPase_EvgS-ArcB-TorS-like"/>
    <property type="match status" value="1"/>
</dbReference>
<keyword evidence="4 7" id="KW-0597">Phosphoprotein</keyword>
<evidence type="ECO:0000256" key="8">
    <source>
        <dbReference type="SAM" id="Coils"/>
    </source>
</evidence>
<evidence type="ECO:0000256" key="2">
    <source>
        <dbReference type="ARBA" id="ARBA00004429"/>
    </source>
</evidence>
<dbReference type="GO" id="GO:0005886">
    <property type="term" value="C:plasma membrane"/>
    <property type="evidence" value="ECO:0007669"/>
    <property type="project" value="UniProtKB-SubCell"/>
</dbReference>
<dbReference type="EMBL" id="WNKY01000001">
    <property type="protein sequence ID" value="MTV36246.1"/>
    <property type="molecule type" value="Genomic_DNA"/>
</dbReference>
<dbReference type="PRINTS" id="PR00344">
    <property type="entry name" value="BCTRLSENSOR"/>
</dbReference>
<dbReference type="Pfam" id="PF00512">
    <property type="entry name" value="HisKA"/>
    <property type="match status" value="1"/>
</dbReference>
<feature type="modified residue" description="4-aspartylphosphate" evidence="7">
    <location>
        <position position="58"/>
    </location>
</feature>
<dbReference type="Gene3D" id="3.40.50.2300">
    <property type="match status" value="1"/>
</dbReference>
<dbReference type="Proteomes" id="UP000475582">
    <property type="component" value="Unassembled WGS sequence"/>
</dbReference>
<keyword evidence="12" id="KW-1185">Reference proteome</keyword>
<dbReference type="Pfam" id="PF02518">
    <property type="entry name" value="HATPase_c"/>
    <property type="match status" value="1"/>
</dbReference>
<dbReference type="InterPro" id="IPR036890">
    <property type="entry name" value="HATPase_C_sf"/>
</dbReference>
<evidence type="ECO:0000256" key="1">
    <source>
        <dbReference type="ARBA" id="ARBA00000085"/>
    </source>
</evidence>
<dbReference type="SUPFAM" id="SSF47384">
    <property type="entry name" value="Homodimeric domain of signal transducing histidine kinase"/>
    <property type="match status" value="1"/>
</dbReference>
<dbReference type="SMART" id="SM00388">
    <property type="entry name" value="HisKA"/>
    <property type="match status" value="1"/>
</dbReference>
<dbReference type="PROSITE" id="PS50109">
    <property type="entry name" value="HIS_KIN"/>
    <property type="match status" value="1"/>
</dbReference>
<dbReference type="FunFam" id="3.30.565.10:FF:000006">
    <property type="entry name" value="Sensor histidine kinase WalK"/>
    <property type="match status" value="1"/>
</dbReference>
<dbReference type="InterPro" id="IPR003594">
    <property type="entry name" value="HATPase_dom"/>
</dbReference>
<keyword evidence="8" id="KW-0175">Coiled coil</keyword>
<comment type="subcellular location">
    <subcellularLocation>
        <location evidence="2">Cell inner membrane</location>
        <topology evidence="2">Multi-pass membrane protein</topology>
    </subcellularLocation>
</comment>
<evidence type="ECO:0000256" key="5">
    <source>
        <dbReference type="ARBA" id="ARBA00022679"/>
    </source>
</evidence>
<gene>
    <name evidence="11" type="ORF">GM676_01455</name>
</gene>
<dbReference type="AlphaFoldDB" id="A0A6L6PB09"/>
<evidence type="ECO:0000256" key="7">
    <source>
        <dbReference type="PROSITE-ProRule" id="PRU00169"/>
    </source>
</evidence>
<dbReference type="PANTHER" id="PTHR43047:SF72">
    <property type="entry name" value="OSMOSENSING HISTIDINE PROTEIN KINASE SLN1"/>
    <property type="match status" value="1"/>
</dbReference>
<dbReference type="PROSITE" id="PS50110">
    <property type="entry name" value="RESPONSE_REGULATORY"/>
    <property type="match status" value="1"/>
</dbReference>
<evidence type="ECO:0000313" key="11">
    <source>
        <dbReference type="EMBL" id="MTV36246.1"/>
    </source>
</evidence>
<comment type="catalytic activity">
    <reaction evidence="1">
        <text>ATP + protein L-histidine = ADP + protein N-phospho-L-histidine.</text>
        <dbReference type="EC" id="2.7.13.3"/>
    </reaction>
</comment>